<evidence type="ECO:0000313" key="2">
    <source>
        <dbReference type="Proteomes" id="UP000320386"/>
    </source>
</evidence>
<sequence length="491" mass="56751">MNRPTLSYDLTDGNGAAAFPRDPGRLVTRLGHTGRHFDRLHGGFALTRHTLNEPRGAVGVWVCPLDDLGTQAQYPQHRAHNHGYDQYVFLSDRESPLDPRPAQFAMYFHTYWHPVFMAKWHRGGYDELCWTPRPGASAMAGHLRLPRDRWTHLACSWDRERGDYRLYVNGWFVGAQDTTYEGVLPQQPAGPILYGGAPRVAYGRADFWDQQVTADEIRQFVTSSDYPLDAETEEEVQRVHGHKPLRAFEHPQLDREGWEPKLRVSLTQQEDLLAFYHQGANNGTTVSSEGTRIQTPSLEAFFDQPDPPGGDTTRMYLWTRQCFEGDLYVTFRFRIHRPGGLALLMTQAAGMHGEDFLHTYHPRTDGAMKMVCWEDVRNYHWEFMRQMHDIRNDVINHAMLKNPWYCPVAYQALDEPWEMDRTYRLHYLQRGNHIVGAIDDRVVIDAHDSPWTNNGPVLRNGAVALRCMMRTDMTFRDLEIYNRDPGLEPLV</sequence>
<dbReference type="RefSeq" id="WP_236254785.1">
    <property type="nucleotide sequence ID" value="NZ_CP036280.1"/>
</dbReference>
<protein>
    <submittedName>
        <fullName evidence="1">Uncharacterized protein</fullName>
    </submittedName>
</protein>
<dbReference type="Pfam" id="PF09224">
    <property type="entry name" value="DUF1961"/>
    <property type="match status" value="1"/>
</dbReference>
<dbReference type="InterPro" id="IPR013320">
    <property type="entry name" value="ConA-like_dom_sf"/>
</dbReference>
<dbReference type="EMBL" id="CP036280">
    <property type="protein sequence ID" value="QDU71476.1"/>
    <property type="molecule type" value="Genomic_DNA"/>
</dbReference>
<reference evidence="1 2" key="1">
    <citation type="submission" date="2019-02" db="EMBL/GenBank/DDBJ databases">
        <title>Deep-cultivation of Planctomycetes and their phenomic and genomic characterization uncovers novel biology.</title>
        <authorList>
            <person name="Wiegand S."/>
            <person name="Jogler M."/>
            <person name="Boedeker C."/>
            <person name="Pinto D."/>
            <person name="Vollmers J."/>
            <person name="Rivas-Marin E."/>
            <person name="Kohn T."/>
            <person name="Peeters S.H."/>
            <person name="Heuer A."/>
            <person name="Rast P."/>
            <person name="Oberbeckmann S."/>
            <person name="Bunk B."/>
            <person name="Jeske O."/>
            <person name="Meyerdierks A."/>
            <person name="Storesund J.E."/>
            <person name="Kallscheuer N."/>
            <person name="Luecker S."/>
            <person name="Lage O.M."/>
            <person name="Pohl T."/>
            <person name="Merkel B.J."/>
            <person name="Hornburger P."/>
            <person name="Mueller R.-W."/>
            <person name="Bruemmer F."/>
            <person name="Labrenz M."/>
            <person name="Spormann A.M."/>
            <person name="Op den Camp H."/>
            <person name="Overmann J."/>
            <person name="Amann R."/>
            <person name="Jetten M.S.M."/>
            <person name="Mascher T."/>
            <person name="Medema M.H."/>
            <person name="Devos D.P."/>
            <person name="Kaster A.-K."/>
            <person name="Ovreas L."/>
            <person name="Rohde M."/>
            <person name="Galperin M.Y."/>
            <person name="Jogler C."/>
        </authorList>
    </citation>
    <scope>NUCLEOTIDE SEQUENCE [LARGE SCALE GENOMIC DNA]</scope>
    <source>
        <strain evidence="1 2">Pan265</strain>
    </source>
</reference>
<dbReference type="Gene3D" id="2.60.120.200">
    <property type="match status" value="2"/>
</dbReference>
<dbReference type="SUPFAM" id="SSF49899">
    <property type="entry name" value="Concanavalin A-like lectins/glucanases"/>
    <property type="match status" value="2"/>
</dbReference>
<gene>
    <name evidence="1" type="ORF">Pan265_13260</name>
</gene>
<dbReference type="KEGG" id="mcad:Pan265_13260"/>
<organism evidence="1 2">
    <name type="scientific">Mucisphaera calidilacus</name>
    <dbReference type="NCBI Taxonomy" id="2527982"/>
    <lineage>
        <taxon>Bacteria</taxon>
        <taxon>Pseudomonadati</taxon>
        <taxon>Planctomycetota</taxon>
        <taxon>Phycisphaerae</taxon>
        <taxon>Phycisphaerales</taxon>
        <taxon>Phycisphaeraceae</taxon>
        <taxon>Mucisphaera</taxon>
    </lineage>
</organism>
<dbReference type="AlphaFoldDB" id="A0A518BWY1"/>
<evidence type="ECO:0000313" key="1">
    <source>
        <dbReference type="EMBL" id="QDU71476.1"/>
    </source>
</evidence>
<keyword evidence="2" id="KW-1185">Reference proteome</keyword>
<dbReference type="Proteomes" id="UP000320386">
    <property type="component" value="Chromosome"/>
</dbReference>
<name>A0A518BWY1_9BACT</name>
<accession>A0A518BWY1</accession>
<dbReference type="InterPro" id="IPR015305">
    <property type="entry name" value="DUF1961"/>
</dbReference>
<proteinExistence type="predicted"/>